<protein>
    <submittedName>
        <fullName evidence="2">Winged helix-turn-helix transcriptional regulator</fullName>
    </submittedName>
</protein>
<dbReference type="InterPro" id="IPR036390">
    <property type="entry name" value="WH_DNA-bd_sf"/>
</dbReference>
<reference evidence="2 3" key="1">
    <citation type="submission" date="2019-08" db="EMBL/GenBank/DDBJ databases">
        <title>Actinomadura sp. nov. CYP1-5 isolated from mountain soil.</title>
        <authorList>
            <person name="Songsumanus A."/>
            <person name="Kuncharoen N."/>
            <person name="Kudo T."/>
            <person name="Yuki M."/>
            <person name="Igarashi Y."/>
            <person name="Tanasupawat S."/>
        </authorList>
    </citation>
    <scope>NUCLEOTIDE SEQUENCE [LARGE SCALE GENOMIC DNA]</scope>
    <source>
        <strain evidence="2 3">JCM 14158</strain>
    </source>
</reference>
<dbReference type="PANTHER" id="PTHR33164">
    <property type="entry name" value="TRANSCRIPTIONAL REGULATOR, MARR FAMILY"/>
    <property type="match status" value="1"/>
</dbReference>
<feature type="domain" description="HTH marR-type" evidence="1">
    <location>
        <begin position="1"/>
        <end position="130"/>
    </location>
</feature>
<dbReference type="PANTHER" id="PTHR33164:SF99">
    <property type="entry name" value="MARR FAMILY REGULATORY PROTEIN"/>
    <property type="match status" value="1"/>
</dbReference>
<comment type="caution">
    <text evidence="2">The sequence shown here is derived from an EMBL/GenBank/DDBJ whole genome shotgun (WGS) entry which is preliminary data.</text>
</comment>
<evidence type="ECO:0000313" key="3">
    <source>
        <dbReference type="Proteomes" id="UP000323380"/>
    </source>
</evidence>
<dbReference type="GO" id="GO:0003700">
    <property type="term" value="F:DNA-binding transcription factor activity"/>
    <property type="evidence" value="ECO:0007669"/>
    <property type="project" value="InterPro"/>
</dbReference>
<dbReference type="AlphaFoldDB" id="A0A5D0NS86"/>
<dbReference type="Gene3D" id="1.10.10.10">
    <property type="entry name" value="Winged helix-like DNA-binding domain superfamily/Winged helix DNA-binding domain"/>
    <property type="match status" value="1"/>
</dbReference>
<dbReference type="InterPro" id="IPR000835">
    <property type="entry name" value="HTH_MarR-typ"/>
</dbReference>
<dbReference type="SMART" id="SM00347">
    <property type="entry name" value="HTH_MARR"/>
    <property type="match status" value="1"/>
</dbReference>
<name>A0A5D0NS86_9ACTN</name>
<gene>
    <name evidence="2" type="ORF">FXF69_15890</name>
</gene>
<dbReference type="Pfam" id="PF12802">
    <property type="entry name" value="MarR_2"/>
    <property type="match status" value="1"/>
</dbReference>
<dbReference type="Proteomes" id="UP000323380">
    <property type="component" value="Unassembled WGS sequence"/>
</dbReference>
<sequence length="142" mass="15721">MLRAHARIARRLQADLLARHGLAPGSYDVLTNLGEAPGGRLRMNDLADRVLLSRSGLTRLVDRMERAGLVVRQSCPSDARGLYAVLTAAGRDRLDEATPTYRRGVRDYLLGHLDEPDLRTLGHLLDQLTDDQLTDDEVPARA</sequence>
<dbReference type="STRING" id="1220554.GCA_001552135_03046"/>
<dbReference type="PRINTS" id="PR00598">
    <property type="entry name" value="HTHMARR"/>
</dbReference>
<dbReference type="SUPFAM" id="SSF46785">
    <property type="entry name" value="Winged helix' DNA-binding domain"/>
    <property type="match status" value="1"/>
</dbReference>
<dbReference type="PROSITE" id="PS50995">
    <property type="entry name" value="HTH_MARR_2"/>
    <property type="match status" value="1"/>
</dbReference>
<organism evidence="2 3">
    <name type="scientific">Actinomadura chibensis</name>
    <dbReference type="NCBI Taxonomy" id="392828"/>
    <lineage>
        <taxon>Bacteria</taxon>
        <taxon>Bacillati</taxon>
        <taxon>Actinomycetota</taxon>
        <taxon>Actinomycetes</taxon>
        <taxon>Streptosporangiales</taxon>
        <taxon>Thermomonosporaceae</taxon>
        <taxon>Actinomadura</taxon>
    </lineage>
</organism>
<dbReference type="InterPro" id="IPR036388">
    <property type="entry name" value="WH-like_DNA-bd_sf"/>
</dbReference>
<keyword evidence="3" id="KW-1185">Reference proteome</keyword>
<dbReference type="EMBL" id="VSFG01000002">
    <property type="protein sequence ID" value="TYB47018.1"/>
    <property type="molecule type" value="Genomic_DNA"/>
</dbReference>
<evidence type="ECO:0000313" key="2">
    <source>
        <dbReference type="EMBL" id="TYB47018.1"/>
    </source>
</evidence>
<evidence type="ECO:0000259" key="1">
    <source>
        <dbReference type="PROSITE" id="PS50995"/>
    </source>
</evidence>
<proteinExistence type="predicted"/>
<accession>A0A5D0NS86</accession>
<dbReference type="InterPro" id="IPR039422">
    <property type="entry name" value="MarR/SlyA-like"/>
</dbReference>
<dbReference type="GO" id="GO:0006950">
    <property type="term" value="P:response to stress"/>
    <property type="evidence" value="ECO:0007669"/>
    <property type="project" value="TreeGrafter"/>
</dbReference>